<dbReference type="PANTHER" id="PTHR24148">
    <property type="entry name" value="ANKYRIN REPEAT DOMAIN-CONTAINING PROTEIN 39 HOMOLOG-RELATED"/>
    <property type="match status" value="1"/>
</dbReference>
<reference evidence="2" key="1">
    <citation type="submission" date="2022-06" db="EMBL/GenBank/DDBJ databases">
        <title>Complete genome sequences of two strains of the flax pathogen Septoria linicola.</title>
        <authorList>
            <person name="Lapalu N."/>
            <person name="Simon A."/>
            <person name="Demenou B."/>
            <person name="Paumier D."/>
            <person name="Guillot M.-P."/>
            <person name="Gout L."/>
            <person name="Valade R."/>
        </authorList>
    </citation>
    <scope>NUCLEOTIDE SEQUENCE</scope>
    <source>
        <strain evidence="2">SE15195</strain>
    </source>
</reference>
<protein>
    <submittedName>
        <fullName evidence="2">Heterokaryon incompatibility</fullName>
    </submittedName>
</protein>
<name>A0A9Q9AXB7_9PEZI</name>
<dbReference type="Proteomes" id="UP001056384">
    <property type="component" value="Chromosome 5"/>
</dbReference>
<evidence type="ECO:0000259" key="1">
    <source>
        <dbReference type="Pfam" id="PF06985"/>
    </source>
</evidence>
<dbReference type="Pfam" id="PF06985">
    <property type="entry name" value="HET"/>
    <property type="match status" value="1"/>
</dbReference>
<keyword evidence="3" id="KW-1185">Reference proteome</keyword>
<dbReference type="AlphaFoldDB" id="A0A9Q9AXB7"/>
<evidence type="ECO:0000313" key="2">
    <source>
        <dbReference type="EMBL" id="USW53526.1"/>
    </source>
</evidence>
<feature type="domain" description="Heterokaryon incompatibility" evidence="1">
    <location>
        <begin position="81"/>
        <end position="271"/>
    </location>
</feature>
<proteinExistence type="predicted"/>
<dbReference type="PANTHER" id="PTHR24148:SF73">
    <property type="entry name" value="HET DOMAIN PROTEIN (AFU_ORTHOLOGUE AFUA_8G01020)"/>
    <property type="match status" value="1"/>
</dbReference>
<dbReference type="EMBL" id="CP099422">
    <property type="protein sequence ID" value="USW53526.1"/>
    <property type="molecule type" value="Genomic_DNA"/>
</dbReference>
<sequence length="755" mass="84617">MFNSDLLKSKLSQISAKTLSLGGKDYLIGRNERKIKYSEAFEYSSLSGPRCYRLLRIQPSADTGVLSVELFESSLDDQVEFEALSYSWNLDPKISITKGDLVEDQKREERPILCNGKTLHITMNLYNALMEFRTLKLLTPLWADQVCINQQDGQEKIAQLAIMTQIYTSAATVIIWLGTLSRSRNWALDFMQSLPDQPVTIDAEAEAATVAVAELQLAPAIQRTDTLMNRINSPFAAISAISGSTMQNARWLATLMVLAGQWFQRIWTLQEFMLAKRFRFMMGNREIPPSAFMKASTQLAAFFAADTLAIHFGFNMAFSDLALREDLFDERDQYQNGKRYTAEEYFYEAKTRNATVPKDFVFAGAALIDQGIPTSVDYASTTTDIYCAFASERLWPEMGVRALNIVGGVQPTVEGLPSWVPDLSTSIHPSTMRSCSAQMFVSPLAPSLDNHRIDGKTLHLKAAKWDVVAKIGESMWSWADWSTSEDFAYNCSAHLKMTTSTTAAQERFGLMFALLDDIGQSYGPTGERSMTAFWKTLLGGSTLMEGEEDSTWQHRFFYYFAFLYLMMRADLTEKRDEQSSRQKPWMVALIQDLPRMEQRVSQFLDAHDIIVEGAEGADQSSLLRAVITELGNRIWGSQERQGKNTTKGAWGELMAIGRGEEFYQPVSLFGQKFKSVYAGRRIFTTEKGYLGISSEGTKPGDEVCLIAGADAPYILRPVLGKEATCTFVGEAYLHGLIGTDKFDEANLAFELAQIV</sequence>
<evidence type="ECO:0000313" key="3">
    <source>
        <dbReference type="Proteomes" id="UP001056384"/>
    </source>
</evidence>
<dbReference type="Pfam" id="PF26639">
    <property type="entry name" value="Het-6_barrel"/>
    <property type="match status" value="1"/>
</dbReference>
<organism evidence="2 3">
    <name type="scientific">Septoria linicola</name>
    <dbReference type="NCBI Taxonomy" id="215465"/>
    <lineage>
        <taxon>Eukaryota</taxon>
        <taxon>Fungi</taxon>
        <taxon>Dikarya</taxon>
        <taxon>Ascomycota</taxon>
        <taxon>Pezizomycotina</taxon>
        <taxon>Dothideomycetes</taxon>
        <taxon>Dothideomycetidae</taxon>
        <taxon>Mycosphaerellales</taxon>
        <taxon>Mycosphaerellaceae</taxon>
        <taxon>Septoria</taxon>
    </lineage>
</organism>
<gene>
    <name evidence="2" type="ORF">Slin15195_G068450</name>
</gene>
<dbReference type="InterPro" id="IPR052895">
    <property type="entry name" value="HetReg/Transcr_Mod"/>
</dbReference>
<dbReference type="InterPro" id="IPR010730">
    <property type="entry name" value="HET"/>
</dbReference>
<accession>A0A9Q9AXB7</accession>